<dbReference type="SUPFAM" id="SSF52317">
    <property type="entry name" value="Class I glutamine amidotransferase-like"/>
    <property type="match status" value="1"/>
</dbReference>
<dbReference type="SUPFAM" id="SSF46689">
    <property type="entry name" value="Homeodomain-like"/>
    <property type="match status" value="2"/>
</dbReference>
<dbReference type="EMBL" id="FNRL01000003">
    <property type="protein sequence ID" value="SEA14372.1"/>
    <property type="molecule type" value="Genomic_DNA"/>
</dbReference>
<dbReference type="SMART" id="SM00342">
    <property type="entry name" value="HTH_ARAC"/>
    <property type="match status" value="1"/>
</dbReference>
<feature type="domain" description="HTH araC/xylS-type" evidence="4">
    <location>
        <begin position="226"/>
        <end position="324"/>
    </location>
</feature>
<dbReference type="InterPro" id="IPR052158">
    <property type="entry name" value="INH-QAR"/>
</dbReference>
<keyword evidence="6" id="KW-1185">Reference proteome</keyword>
<dbReference type="InterPro" id="IPR009057">
    <property type="entry name" value="Homeodomain-like_sf"/>
</dbReference>
<evidence type="ECO:0000256" key="1">
    <source>
        <dbReference type="ARBA" id="ARBA00023015"/>
    </source>
</evidence>
<dbReference type="InterPro" id="IPR018060">
    <property type="entry name" value="HTH_AraC"/>
</dbReference>
<evidence type="ECO:0000256" key="3">
    <source>
        <dbReference type="ARBA" id="ARBA00023163"/>
    </source>
</evidence>
<protein>
    <submittedName>
        <fullName evidence="5">Transcriptional regulator GlxA family, contains an amidase domain and an AraC-type DNA-binding HTH domain</fullName>
    </submittedName>
</protein>
<dbReference type="InterPro" id="IPR020449">
    <property type="entry name" value="Tscrpt_reg_AraC-type_HTH"/>
</dbReference>
<dbReference type="OrthoDB" id="9803764at2"/>
<keyword evidence="2 5" id="KW-0238">DNA-binding</keyword>
<accession>A0A1H3YTJ9</accession>
<dbReference type="AlphaFoldDB" id="A0A1H3YTJ9"/>
<sequence length="331" mass="37344">MKQVAIIVPRGAVALSCIEGPLVCFTQLNNFLVREGNDPMFDVKLVGATKKPEDYHQVFRVTPDVEISDNTFRPDLIIIPAVNPDPEGGWHKVLKDNDTITKWIAGQRAKGAEVASLCVGAFLLASTGLLKGKRCSTHWSAVADFQAMFPDIELVSEKIIIDENGIYSSGGANSFWNLLLYLVEKYHGRPMAIALSKYFEIDLSRDSQAAFSMFVGQRNHQDDSVLKAQDYIEKNWGEKITVDQLADIFSVGRRSLERRFKKATSNTVTEYIQRVKMEVAKKSFESSRKNINEIMYEVGYSDTKAFRNIFKKATGISPMEYRNKYNKSISK</sequence>
<dbReference type="InterPro" id="IPR029062">
    <property type="entry name" value="Class_I_gatase-like"/>
</dbReference>
<dbReference type="STRING" id="408074.SAMN05660909_00939"/>
<dbReference type="RefSeq" id="WP_089759177.1">
    <property type="nucleotide sequence ID" value="NZ_BKAT01000002.1"/>
</dbReference>
<dbReference type="GO" id="GO:0003700">
    <property type="term" value="F:DNA-binding transcription factor activity"/>
    <property type="evidence" value="ECO:0007669"/>
    <property type="project" value="InterPro"/>
</dbReference>
<dbReference type="Pfam" id="PF01965">
    <property type="entry name" value="DJ-1_PfpI"/>
    <property type="match status" value="1"/>
</dbReference>
<keyword evidence="3" id="KW-0804">Transcription</keyword>
<evidence type="ECO:0000259" key="4">
    <source>
        <dbReference type="PROSITE" id="PS01124"/>
    </source>
</evidence>
<dbReference type="PROSITE" id="PS01124">
    <property type="entry name" value="HTH_ARAC_FAMILY_2"/>
    <property type="match status" value="1"/>
</dbReference>
<evidence type="ECO:0000256" key="2">
    <source>
        <dbReference type="ARBA" id="ARBA00023125"/>
    </source>
</evidence>
<dbReference type="InterPro" id="IPR002818">
    <property type="entry name" value="DJ-1/PfpI"/>
</dbReference>
<evidence type="ECO:0000313" key="6">
    <source>
        <dbReference type="Proteomes" id="UP000199656"/>
    </source>
</evidence>
<keyword evidence="1" id="KW-0805">Transcription regulation</keyword>
<name>A0A1H3YTJ9_9BACT</name>
<reference evidence="6" key="1">
    <citation type="submission" date="2016-10" db="EMBL/GenBank/DDBJ databases">
        <authorList>
            <person name="Varghese N."/>
            <person name="Submissions S."/>
        </authorList>
    </citation>
    <scope>NUCLEOTIDE SEQUENCE [LARGE SCALE GENOMIC DNA]</scope>
    <source>
        <strain evidence="6">DSM 23920</strain>
    </source>
</reference>
<dbReference type="Pfam" id="PF12833">
    <property type="entry name" value="HTH_18"/>
    <property type="match status" value="1"/>
</dbReference>
<dbReference type="Gene3D" id="3.40.50.880">
    <property type="match status" value="1"/>
</dbReference>
<organism evidence="5 6">
    <name type="scientific">Chitinophaga terrae</name>
    <name type="common">ex Kim and Jung 2007</name>
    <dbReference type="NCBI Taxonomy" id="408074"/>
    <lineage>
        <taxon>Bacteria</taxon>
        <taxon>Pseudomonadati</taxon>
        <taxon>Bacteroidota</taxon>
        <taxon>Chitinophagia</taxon>
        <taxon>Chitinophagales</taxon>
        <taxon>Chitinophagaceae</taxon>
        <taxon>Chitinophaga</taxon>
    </lineage>
</organism>
<gene>
    <name evidence="5" type="ORF">SAMN05660909_00939</name>
</gene>
<dbReference type="Proteomes" id="UP000199656">
    <property type="component" value="Unassembled WGS sequence"/>
</dbReference>
<dbReference type="GO" id="GO:0043565">
    <property type="term" value="F:sequence-specific DNA binding"/>
    <property type="evidence" value="ECO:0007669"/>
    <property type="project" value="InterPro"/>
</dbReference>
<dbReference type="Gene3D" id="1.10.10.60">
    <property type="entry name" value="Homeodomain-like"/>
    <property type="match status" value="2"/>
</dbReference>
<evidence type="ECO:0000313" key="5">
    <source>
        <dbReference type="EMBL" id="SEA14372.1"/>
    </source>
</evidence>
<dbReference type="PRINTS" id="PR00032">
    <property type="entry name" value="HTHARAC"/>
</dbReference>
<proteinExistence type="predicted"/>
<dbReference type="PANTHER" id="PTHR43130">
    <property type="entry name" value="ARAC-FAMILY TRANSCRIPTIONAL REGULATOR"/>
    <property type="match status" value="1"/>
</dbReference>
<dbReference type="PANTHER" id="PTHR43130:SF3">
    <property type="entry name" value="HTH-TYPE TRANSCRIPTIONAL REGULATOR RV1931C"/>
    <property type="match status" value="1"/>
</dbReference>